<sequence length="126" mass="13424">MKTAKDFLEEANAVVPKMDATDAIARHAAGEGAFIDVRDTSDIEKSGTIAGAHRIPRGMIEFRADPNMENFYNPVFKKDAPLYLICGAGGQAALSGKTLKDMGYTNVTNIGGFNAWKEAGGPTEEG</sequence>
<dbReference type="SUPFAM" id="SSF52821">
    <property type="entry name" value="Rhodanese/Cell cycle control phosphatase"/>
    <property type="match status" value="1"/>
</dbReference>
<dbReference type="Pfam" id="PF00581">
    <property type="entry name" value="Rhodanese"/>
    <property type="match status" value="1"/>
</dbReference>
<evidence type="ECO:0000259" key="1">
    <source>
        <dbReference type="PROSITE" id="PS50206"/>
    </source>
</evidence>
<protein>
    <submittedName>
        <fullName evidence="2">Rhodanese-like domain-containing protein</fullName>
    </submittedName>
</protein>
<dbReference type="SMART" id="SM00450">
    <property type="entry name" value="RHOD"/>
    <property type="match status" value="1"/>
</dbReference>
<evidence type="ECO:0000313" key="2">
    <source>
        <dbReference type="EMBL" id="MEW9919584.1"/>
    </source>
</evidence>
<gene>
    <name evidence="2" type="ORF">AB2B41_08220</name>
</gene>
<reference evidence="2 3" key="1">
    <citation type="submission" date="2024-07" db="EMBL/GenBank/DDBJ databases">
        <title>Marimonas sp.nov., isolated from tidal-flat sediment.</title>
        <authorList>
            <person name="Jayan J.N."/>
            <person name="Lee S.S."/>
        </authorList>
    </citation>
    <scope>NUCLEOTIDE SEQUENCE [LARGE SCALE GENOMIC DNA]</scope>
    <source>
        <strain evidence="2 3">MJW-29</strain>
    </source>
</reference>
<dbReference type="InterPro" id="IPR036873">
    <property type="entry name" value="Rhodanese-like_dom_sf"/>
</dbReference>
<dbReference type="InterPro" id="IPR001763">
    <property type="entry name" value="Rhodanese-like_dom"/>
</dbReference>
<dbReference type="InterPro" id="IPR050229">
    <property type="entry name" value="GlpE_sulfurtransferase"/>
</dbReference>
<dbReference type="PANTHER" id="PTHR43031">
    <property type="entry name" value="FAD-DEPENDENT OXIDOREDUCTASE"/>
    <property type="match status" value="1"/>
</dbReference>
<feature type="domain" description="Rhodanese" evidence="1">
    <location>
        <begin position="28"/>
        <end position="125"/>
    </location>
</feature>
<dbReference type="PANTHER" id="PTHR43031:SF7">
    <property type="entry name" value="NITRIC OXIDE REDUCTASE FLRD-NAD(+) REDUCTASE"/>
    <property type="match status" value="1"/>
</dbReference>
<accession>A0ABV3RMK2</accession>
<proteinExistence type="predicted"/>
<name>A0ABV3RMK2_9RHOB</name>
<evidence type="ECO:0000313" key="3">
    <source>
        <dbReference type="Proteomes" id="UP001556098"/>
    </source>
</evidence>
<dbReference type="EMBL" id="JBFNXX010000005">
    <property type="protein sequence ID" value="MEW9919584.1"/>
    <property type="molecule type" value="Genomic_DNA"/>
</dbReference>
<dbReference type="PROSITE" id="PS50206">
    <property type="entry name" value="RHODANESE_3"/>
    <property type="match status" value="1"/>
</dbReference>
<comment type="caution">
    <text evidence="2">The sequence shown here is derived from an EMBL/GenBank/DDBJ whole genome shotgun (WGS) entry which is preliminary data.</text>
</comment>
<organism evidence="2 3">
    <name type="scientific">Sulfitobacter sediminis</name>
    <dbReference type="NCBI Taxonomy" id="3234186"/>
    <lineage>
        <taxon>Bacteria</taxon>
        <taxon>Pseudomonadati</taxon>
        <taxon>Pseudomonadota</taxon>
        <taxon>Alphaproteobacteria</taxon>
        <taxon>Rhodobacterales</taxon>
        <taxon>Roseobacteraceae</taxon>
        <taxon>Sulfitobacter</taxon>
    </lineage>
</organism>
<dbReference type="RefSeq" id="WP_367877291.1">
    <property type="nucleotide sequence ID" value="NZ_JBFNXX010000005.1"/>
</dbReference>
<dbReference type="Proteomes" id="UP001556098">
    <property type="component" value="Unassembled WGS sequence"/>
</dbReference>
<dbReference type="Gene3D" id="3.40.250.10">
    <property type="entry name" value="Rhodanese-like domain"/>
    <property type="match status" value="1"/>
</dbReference>
<keyword evidence="3" id="KW-1185">Reference proteome</keyword>